<dbReference type="Proteomes" id="UP000182466">
    <property type="component" value="Unassembled WGS sequence"/>
</dbReference>
<name>A0A1I7DMU3_9RHOB</name>
<dbReference type="STRING" id="999627.SAMN05216236_1316"/>
<reference evidence="1 2" key="1">
    <citation type="submission" date="2016-10" db="EMBL/GenBank/DDBJ databases">
        <authorList>
            <person name="de Groot N.N."/>
        </authorList>
    </citation>
    <scope>NUCLEOTIDE SEQUENCE [LARGE SCALE GENOMIC DNA]</scope>
    <source>
        <strain evidence="1 2">CGMCC 1.10959</strain>
    </source>
</reference>
<evidence type="ECO:0000313" key="1">
    <source>
        <dbReference type="EMBL" id="SFU13000.1"/>
    </source>
</evidence>
<gene>
    <name evidence="1" type="ORF">SAMN05216236_1316</name>
</gene>
<protein>
    <submittedName>
        <fullName evidence="1">Uncharacterized protein</fullName>
    </submittedName>
</protein>
<dbReference type="AlphaFoldDB" id="A0A1I7DMU3"/>
<dbReference type="EMBL" id="FPAW01000031">
    <property type="protein sequence ID" value="SFU13000.1"/>
    <property type="molecule type" value="Genomic_DNA"/>
</dbReference>
<organism evidence="1 2">
    <name type="scientific">Sedimentitalea nanhaiensis</name>
    <dbReference type="NCBI Taxonomy" id="999627"/>
    <lineage>
        <taxon>Bacteria</taxon>
        <taxon>Pseudomonadati</taxon>
        <taxon>Pseudomonadota</taxon>
        <taxon>Alphaproteobacteria</taxon>
        <taxon>Rhodobacterales</taxon>
        <taxon>Paracoccaceae</taxon>
        <taxon>Sedimentitalea</taxon>
    </lineage>
</organism>
<accession>A0A1I7DMU3</accession>
<proteinExistence type="predicted"/>
<evidence type="ECO:0000313" key="2">
    <source>
        <dbReference type="Proteomes" id="UP000182466"/>
    </source>
</evidence>
<sequence>MSNAQIFELLHEIRLAGFRDELEHQLQYP</sequence>
<keyword evidence="2" id="KW-1185">Reference proteome</keyword>